<protein>
    <recommendedName>
        <fullName evidence="3">Tetratricopeptide repeat protein 39C</fullName>
    </recommendedName>
</protein>
<dbReference type="PANTHER" id="PTHR31859">
    <property type="entry name" value="TETRATRICOPEPTIDE REPEAT PROTEIN 39 FAMILY MEMBER"/>
    <property type="match status" value="1"/>
</dbReference>
<dbReference type="Pfam" id="PF10300">
    <property type="entry name" value="Iml2-TPR_39"/>
    <property type="match status" value="1"/>
</dbReference>
<dbReference type="OrthoDB" id="2154985at2759"/>
<evidence type="ECO:0000313" key="1">
    <source>
        <dbReference type="EMBL" id="GAV07554.1"/>
    </source>
</evidence>
<dbReference type="GO" id="GO:0060271">
    <property type="term" value="P:cilium assembly"/>
    <property type="evidence" value="ECO:0007669"/>
    <property type="project" value="TreeGrafter"/>
</dbReference>
<name>A0A1D1W7T7_RAMVA</name>
<dbReference type="PANTHER" id="PTHR31859:SF1">
    <property type="entry name" value="TETRATRICOPEPTIDE REPEAT PROTEIN 39C"/>
    <property type="match status" value="1"/>
</dbReference>
<keyword evidence="2" id="KW-1185">Reference proteome</keyword>
<dbReference type="SUPFAM" id="SSF48452">
    <property type="entry name" value="TPR-like"/>
    <property type="match status" value="1"/>
</dbReference>
<proteinExistence type="predicted"/>
<dbReference type="AlphaFoldDB" id="A0A1D1W7T7"/>
<organism evidence="1 2">
    <name type="scientific">Ramazzottius varieornatus</name>
    <name type="common">Water bear</name>
    <name type="synonym">Tardigrade</name>
    <dbReference type="NCBI Taxonomy" id="947166"/>
    <lineage>
        <taxon>Eukaryota</taxon>
        <taxon>Metazoa</taxon>
        <taxon>Ecdysozoa</taxon>
        <taxon>Tardigrada</taxon>
        <taxon>Eutardigrada</taxon>
        <taxon>Parachela</taxon>
        <taxon>Hypsibioidea</taxon>
        <taxon>Ramazzottiidae</taxon>
        <taxon>Ramazzottius</taxon>
    </lineage>
</organism>
<evidence type="ECO:0008006" key="3">
    <source>
        <dbReference type="Google" id="ProtNLM"/>
    </source>
</evidence>
<gene>
    <name evidence="1" type="primary">RvY_17377-1</name>
    <name evidence="1" type="synonym">RvY_17377.1</name>
    <name evidence="1" type="ORF">RvY_17377</name>
</gene>
<comment type="caution">
    <text evidence="1">The sequence shown here is derived from an EMBL/GenBank/DDBJ whole genome shotgun (WGS) entry which is preliminary data.</text>
</comment>
<evidence type="ECO:0000313" key="2">
    <source>
        <dbReference type="Proteomes" id="UP000186922"/>
    </source>
</evidence>
<dbReference type="InterPro" id="IPR019412">
    <property type="entry name" value="IML2/TPR_39"/>
</dbReference>
<dbReference type="Proteomes" id="UP000186922">
    <property type="component" value="Unassembled WGS sequence"/>
</dbReference>
<sequence>MALEGMEEKYRKDLQDTSKAMRFIFLARFQDANQLLETSRSTSESPIVSATHSFVSFTQAMISFEQDSIAQSLVLWKDTEKLCSTTKSSDTVEDKQEQRIILADAKICSTFLQLLQSADFGGLLKSGWSMRQAWKLYHTAFAELVRHIDDDVRRGRLSPNEAALLQQDLPSCEPTRSLSSTSFSSVTTTTTTTHVVAHADSRDVVDHAVPSDAAVPNGCPSQHSVHSSKHASVSAHFLRLQQVIGSVCYGFGCFHVLLSLLPAHLVKWLKFLGFEGNVNTGIRALNYCTRTPDSKALLARITLIWYYTVIRTYYAVQEDQLRQGIDDASILIEEMDDQLRASPIVQFFENRLKRFKGDMEGALSSYNHALQSPTQVQEIEMLVRHEIGIVQLQLQKWNLAVDHLQKLLAGGRWGKSLYAYFLGLCYGVLGDAPRCVDHISKVSSLAVMKNGPLELFLAARSEELTKDKKLLDESLYKLLTMETLYFCNCPQKVPLATSVANLIGIEGVTQERFVPLRCFMQGQLHSALGRKQQAILCYRQAINDGDVLCSKKFYQLEEHVPAFACYELAVLLGRDKQSSDSGEQKELFKKAGDGYSKCHFQNRLHVRIHLAKQALETP</sequence>
<dbReference type="Gene3D" id="1.25.40.10">
    <property type="entry name" value="Tetratricopeptide repeat domain"/>
    <property type="match status" value="1"/>
</dbReference>
<dbReference type="EMBL" id="BDGG01000015">
    <property type="protein sequence ID" value="GAV07554.1"/>
    <property type="molecule type" value="Genomic_DNA"/>
</dbReference>
<accession>A0A1D1W7T7</accession>
<dbReference type="InterPro" id="IPR011990">
    <property type="entry name" value="TPR-like_helical_dom_sf"/>
</dbReference>
<reference evidence="1 2" key="1">
    <citation type="journal article" date="2016" name="Nat. Commun.">
        <title>Extremotolerant tardigrade genome and improved radiotolerance of human cultured cells by tardigrade-unique protein.</title>
        <authorList>
            <person name="Hashimoto T."/>
            <person name="Horikawa D.D."/>
            <person name="Saito Y."/>
            <person name="Kuwahara H."/>
            <person name="Kozuka-Hata H."/>
            <person name="Shin-I T."/>
            <person name="Minakuchi Y."/>
            <person name="Ohishi K."/>
            <person name="Motoyama A."/>
            <person name="Aizu T."/>
            <person name="Enomoto A."/>
            <person name="Kondo K."/>
            <person name="Tanaka S."/>
            <person name="Hara Y."/>
            <person name="Koshikawa S."/>
            <person name="Sagara H."/>
            <person name="Miura T."/>
            <person name="Yokobori S."/>
            <person name="Miyagawa K."/>
            <person name="Suzuki Y."/>
            <person name="Kubo T."/>
            <person name="Oyama M."/>
            <person name="Kohara Y."/>
            <person name="Fujiyama A."/>
            <person name="Arakawa K."/>
            <person name="Katayama T."/>
            <person name="Toyoda A."/>
            <person name="Kunieda T."/>
        </authorList>
    </citation>
    <scope>NUCLEOTIDE SEQUENCE [LARGE SCALE GENOMIC DNA]</scope>
    <source>
        <strain evidence="1 2">YOKOZUNA-1</strain>
    </source>
</reference>